<organism evidence="2 3">
    <name type="scientific">Pseudonocardia kunmingensis</name>
    <dbReference type="NCBI Taxonomy" id="630975"/>
    <lineage>
        <taxon>Bacteria</taxon>
        <taxon>Bacillati</taxon>
        <taxon>Actinomycetota</taxon>
        <taxon>Actinomycetes</taxon>
        <taxon>Pseudonocardiales</taxon>
        <taxon>Pseudonocardiaceae</taxon>
        <taxon>Pseudonocardia</taxon>
    </lineage>
</organism>
<reference evidence="2 3" key="1">
    <citation type="submission" date="2019-06" db="EMBL/GenBank/DDBJ databases">
        <title>Sequencing the genomes of 1000 actinobacteria strains.</title>
        <authorList>
            <person name="Klenk H.-P."/>
        </authorList>
    </citation>
    <scope>NUCLEOTIDE SEQUENCE [LARGE SCALE GENOMIC DNA]</scope>
    <source>
        <strain evidence="2 3">DSM 45301</strain>
    </source>
</reference>
<feature type="compositionally biased region" description="Polar residues" evidence="1">
    <location>
        <begin position="56"/>
        <end position="78"/>
    </location>
</feature>
<feature type="region of interest" description="Disordered" evidence="1">
    <location>
        <begin position="56"/>
        <end position="97"/>
    </location>
</feature>
<dbReference type="EMBL" id="VFPA01000003">
    <property type="protein sequence ID" value="TQM09209.1"/>
    <property type="molecule type" value="Genomic_DNA"/>
</dbReference>
<gene>
    <name evidence="2" type="ORF">FB558_4959</name>
</gene>
<keyword evidence="3" id="KW-1185">Reference proteome</keyword>
<evidence type="ECO:0000313" key="3">
    <source>
        <dbReference type="Proteomes" id="UP000315677"/>
    </source>
</evidence>
<dbReference type="AlphaFoldDB" id="A0A543DIQ7"/>
<name>A0A543DIQ7_9PSEU</name>
<comment type="caution">
    <text evidence="2">The sequence shown here is derived from an EMBL/GenBank/DDBJ whole genome shotgun (WGS) entry which is preliminary data.</text>
</comment>
<proteinExistence type="predicted"/>
<sequence length="97" mass="10064">MVGAPAALVGELAVFGGLYYSFTPPAPGVPISLQTAMVPWVCLAVAVERCGRTWARSSTSSDPRLHLTNGTLVGTSPTRVPFVGGDHSSGRPWPLSA</sequence>
<dbReference type="Proteomes" id="UP000315677">
    <property type="component" value="Unassembled WGS sequence"/>
</dbReference>
<accession>A0A543DIQ7</accession>
<protein>
    <submittedName>
        <fullName evidence="2">Uncharacterized protein</fullName>
    </submittedName>
</protein>
<evidence type="ECO:0000313" key="2">
    <source>
        <dbReference type="EMBL" id="TQM09209.1"/>
    </source>
</evidence>
<evidence type="ECO:0000256" key="1">
    <source>
        <dbReference type="SAM" id="MobiDB-lite"/>
    </source>
</evidence>